<dbReference type="InterPro" id="IPR042095">
    <property type="entry name" value="SUMF_sf"/>
</dbReference>
<evidence type="ECO:0000256" key="3">
    <source>
        <dbReference type="SAM" id="MobiDB-lite"/>
    </source>
</evidence>
<dbReference type="EMBL" id="OV696698">
    <property type="protein sequence ID" value="CAH1243383.1"/>
    <property type="molecule type" value="Genomic_DNA"/>
</dbReference>
<evidence type="ECO:0000313" key="6">
    <source>
        <dbReference type="Proteomes" id="UP000838412"/>
    </source>
</evidence>
<dbReference type="Gene3D" id="3.90.1580.10">
    <property type="entry name" value="paralog of FGE (formylglycine-generating enzyme)"/>
    <property type="match status" value="1"/>
</dbReference>
<dbReference type="Proteomes" id="UP000838412">
    <property type="component" value="Chromosome 13"/>
</dbReference>
<gene>
    <name evidence="5" type="primary">SUMF1</name>
    <name evidence="5" type="ORF">BLAG_LOCUS6367</name>
</gene>
<dbReference type="InterPro" id="IPR016187">
    <property type="entry name" value="CTDL_fold"/>
</dbReference>
<sequence>MRRHLAVFRRSSAREEESSQRGSTEMPAPHQLLEASWRSARLSSRRFQRSCGLGAARPGRLQRRVGEGSVRDFSTLHCRRRLLASRRSPTPASFELRRQLLHEVRGTQRFALRPWETSVLRDFGSWRRRRCVAVLIEQPRLQRFFGVFDIRAPPHRLQQAELSRSFAISLSAHSFHTYDNQLVSEEWPRKNIRPATSRPQQRILHNWGLADFWAGSSKKLQQTSLGWPSRWQAVQGWCWFQLRASPAIQITICRDFPFSGFSQRVTPATTSTCRDLQQLLPGGADYFSRRPTTDGTVCFTCISRCSTSGAASISMWPAAVVAVVFGRCRALSDAVFSSRYSAAGGAAYISMRCGPATRWAVFSSRYSTAGGAPYVSMRCGPATRWAVFSSRYPAAGGAPHVSMRCDLAARWAVVSSRCPATTGADYVSRCPTAGGAVDYVSRCRATGDFISHCLTARRADNGSRHAAIGGADSATALQQVGTGNLFVNCNIQYSGFAPKVGCKSGCGAVLSSHSHCLPEYFSTTYTDPEIRQHHMNNNGPQNGDLNGTTSGMQNGYECEHNYRLRVMFDVIEMPWDWPMVVNYHEARAFCAWKGPEFRMLTEAEFNMIQGGALGDPSKGVTSDPVFLKDPQANFRLTFGSSSPVDHYPPNDLGFHDVYGNLWEWVEDHFNGLPGYKQHHLYDDYAFPSCDGRHTIMLGGSWATQGTFNSRFSRSFFRRHFYQHAGFRVARTLPGAGKSPVVMVNTDMYILGAGVEEKNLTVPETVGLQVVPMASTNKQFHHETEEFLAAMLALQYGDGGQNYSKALADFCLEKANHYGCPLQNAVQLGCGTGGVGYQLAKTYKEVIGLDYCGRFLEAAIALQKTGEFHMLKAGVTDSQTEKKSMTEDVIAVRIPADVQRGRLIFKQMTWVPNEIPKADLVLLDFLDRVNNPKAWWLRLWEIVTDNGIVVVISQKVGTEELSADLKNKMDLLEELELQYKDEQGQTKVTMATIWKLLV</sequence>
<dbReference type="InterPro" id="IPR005532">
    <property type="entry name" value="SUMF_dom"/>
</dbReference>
<evidence type="ECO:0000313" key="5">
    <source>
        <dbReference type="EMBL" id="CAH1243383.1"/>
    </source>
</evidence>
<dbReference type="SUPFAM" id="SSF53335">
    <property type="entry name" value="S-adenosyl-L-methionine-dependent methyltransferases"/>
    <property type="match status" value="1"/>
</dbReference>
<keyword evidence="6" id="KW-1185">Reference proteome</keyword>
<dbReference type="Pfam" id="PF03781">
    <property type="entry name" value="FGE-sulfatase"/>
    <property type="match status" value="1"/>
</dbReference>
<organism evidence="5 6">
    <name type="scientific">Branchiostoma lanceolatum</name>
    <name type="common">Common lancelet</name>
    <name type="synonym">Amphioxus lanceolatum</name>
    <dbReference type="NCBI Taxonomy" id="7740"/>
    <lineage>
        <taxon>Eukaryota</taxon>
        <taxon>Metazoa</taxon>
        <taxon>Chordata</taxon>
        <taxon>Cephalochordata</taxon>
        <taxon>Leptocardii</taxon>
        <taxon>Amphioxiformes</taxon>
        <taxon>Branchiostomatidae</taxon>
        <taxon>Branchiostoma</taxon>
    </lineage>
</organism>
<feature type="coiled-coil region" evidence="2">
    <location>
        <begin position="957"/>
        <end position="984"/>
    </location>
</feature>
<protein>
    <submittedName>
        <fullName evidence="5">SUMF1 protein</fullName>
    </submittedName>
</protein>
<dbReference type="PANTHER" id="PTHR23150:SF26">
    <property type="entry name" value="GENERIC METHYLTRANSFERASE"/>
    <property type="match status" value="1"/>
</dbReference>
<comment type="similarity">
    <text evidence="1">Belongs to the sulfatase-modifying factor family.</text>
</comment>
<evidence type="ECO:0000256" key="2">
    <source>
        <dbReference type="SAM" id="Coils"/>
    </source>
</evidence>
<evidence type="ECO:0000256" key="1">
    <source>
        <dbReference type="ARBA" id="ARBA00005310"/>
    </source>
</evidence>
<dbReference type="PANTHER" id="PTHR23150">
    <property type="entry name" value="SULFATASE MODIFYING FACTOR 1, 2"/>
    <property type="match status" value="1"/>
</dbReference>
<dbReference type="GO" id="GO:0120147">
    <property type="term" value="F:formylglycine-generating oxidase activity"/>
    <property type="evidence" value="ECO:0007669"/>
    <property type="project" value="TreeGrafter"/>
</dbReference>
<dbReference type="InterPro" id="IPR051043">
    <property type="entry name" value="Sulfatase_Mod_Factor_Kinase"/>
</dbReference>
<evidence type="ECO:0000259" key="4">
    <source>
        <dbReference type="Pfam" id="PF03781"/>
    </source>
</evidence>
<feature type="domain" description="Sulfatase-modifying factor enzyme-like" evidence="4">
    <location>
        <begin position="574"/>
        <end position="730"/>
    </location>
</feature>
<dbReference type="InterPro" id="IPR029063">
    <property type="entry name" value="SAM-dependent_MTases_sf"/>
</dbReference>
<dbReference type="SUPFAM" id="SSF56436">
    <property type="entry name" value="C-type lectin-like"/>
    <property type="match status" value="1"/>
</dbReference>
<reference evidence="5" key="1">
    <citation type="submission" date="2022-01" db="EMBL/GenBank/DDBJ databases">
        <authorList>
            <person name="Braso-Vives M."/>
        </authorList>
    </citation>
    <scope>NUCLEOTIDE SEQUENCE</scope>
</reference>
<keyword evidence="2" id="KW-0175">Coiled coil</keyword>
<accession>A0A8J9YX50</accession>
<name>A0A8J9YX50_BRALA</name>
<feature type="region of interest" description="Disordered" evidence="3">
    <location>
        <begin position="1"/>
        <end position="30"/>
    </location>
</feature>
<dbReference type="Gene3D" id="3.40.50.150">
    <property type="entry name" value="Vaccinia Virus protein VP39"/>
    <property type="match status" value="1"/>
</dbReference>
<dbReference type="OrthoDB" id="431626at2759"/>
<proteinExistence type="inferred from homology"/>
<dbReference type="AlphaFoldDB" id="A0A8J9YX50"/>